<keyword evidence="5 8" id="KW-0812">Transmembrane</keyword>
<evidence type="ECO:0000256" key="6">
    <source>
        <dbReference type="ARBA" id="ARBA00022989"/>
    </source>
</evidence>
<dbReference type="PANTHER" id="PTHR30574">
    <property type="entry name" value="INNER MEMBRANE PROTEIN YEDE"/>
    <property type="match status" value="1"/>
</dbReference>
<keyword evidence="7 8" id="KW-0472">Membrane</keyword>
<evidence type="ECO:0000256" key="2">
    <source>
        <dbReference type="ARBA" id="ARBA00022448"/>
    </source>
</evidence>
<dbReference type="AlphaFoldDB" id="A0A9W8XRH8"/>
<evidence type="ECO:0000256" key="3">
    <source>
        <dbReference type="ARBA" id="ARBA00022475"/>
    </source>
</evidence>
<evidence type="ECO:0000256" key="4">
    <source>
        <dbReference type="ARBA" id="ARBA00022519"/>
    </source>
</evidence>
<dbReference type="PANTHER" id="PTHR30574:SF1">
    <property type="entry name" value="SULPHUR TRANSPORT DOMAIN-CONTAINING PROTEIN"/>
    <property type="match status" value="1"/>
</dbReference>
<keyword evidence="3" id="KW-1003">Cell membrane</keyword>
<evidence type="ECO:0000256" key="1">
    <source>
        <dbReference type="ARBA" id="ARBA00004429"/>
    </source>
</evidence>
<comment type="caution">
    <text evidence="9">The sequence shown here is derived from an EMBL/GenBank/DDBJ whole genome shotgun (WGS) entry which is preliminary data.</text>
</comment>
<feature type="transmembrane region" description="Helical" evidence="8">
    <location>
        <begin position="44"/>
        <end position="64"/>
    </location>
</feature>
<comment type="subcellular location">
    <subcellularLocation>
        <location evidence="1">Cell inner membrane</location>
        <topology evidence="1">Multi-pass membrane protein</topology>
    </subcellularLocation>
</comment>
<dbReference type="GeneID" id="80907786"/>
<keyword evidence="10" id="KW-1185">Reference proteome</keyword>
<reference evidence="9" key="1">
    <citation type="submission" date="2022-10" db="EMBL/GenBank/DDBJ databases">
        <title>Tapping the CABI collections for fungal endophytes: first genome assemblies for Collariella, Neodidymelliopsis, Ascochyta clinopodiicola, Didymella pomorum, Didymosphaeria variabile, Neocosmospora piperis and Neocucurbitaria cava.</title>
        <authorList>
            <person name="Hill R."/>
        </authorList>
    </citation>
    <scope>NUCLEOTIDE SEQUENCE</scope>
    <source>
        <strain evidence="9">IMI 356815</strain>
    </source>
</reference>
<proteinExistence type="predicted"/>
<sequence length="388" mass="42167">MFTPVETSIGAILLHQATSILLYNNGTILGASEYMRRLASRPTVGVAAFFAGMVASFPLLRVVLPELLTKYPPPPSTSGQALVTVAMGLLVGWGTKAAHGCTSGHMLCGLSRLNARSALAVATFFPLAIVTHHLVHPTLMTTVCTGDRPCYTATYPTQVTTTLLVTLAAITIAAGRLIPRIVARLSEDAKKAEDKSDDTSLARHATELLAGLEFGLGLHITQMSNPAKVAAFLSFPRLEVWDPSMMLVIAFGILPSLFENLSKGFNNPPRFTKKYELGNKTIADTDWKLVLGAAAFGIGWGLSEEQATQWEEKLADYTNRHKISGTPKFWSLYWTPPQVQIRSHPRVMEAMKCMSQLWTVTCPSIPIDLASQIAYSDQLRIPLPSEGS</sequence>
<dbReference type="Proteomes" id="UP001140513">
    <property type="component" value="Unassembled WGS sequence"/>
</dbReference>
<name>A0A9W8XRH8_9PLEO</name>
<feature type="transmembrane region" description="Helical" evidence="8">
    <location>
        <begin position="115"/>
        <end position="135"/>
    </location>
</feature>
<dbReference type="EMBL" id="JAPEUX010000003">
    <property type="protein sequence ID" value="KAJ4356226.1"/>
    <property type="molecule type" value="Genomic_DNA"/>
</dbReference>
<evidence type="ECO:0000256" key="5">
    <source>
        <dbReference type="ARBA" id="ARBA00022692"/>
    </source>
</evidence>
<dbReference type="RefSeq" id="XP_056073352.1">
    <property type="nucleotide sequence ID" value="XM_056213044.1"/>
</dbReference>
<evidence type="ECO:0000256" key="7">
    <source>
        <dbReference type="ARBA" id="ARBA00023136"/>
    </source>
</evidence>
<dbReference type="InterPro" id="IPR007272">
    <property type="entry name" value="Sulf_transp_TsuA/YedE"/>
</dbReference>
<dbReference type="Pfam" id="PF07350">
    <property type="entry name" value="Gig2-like"/>
    <property type="match status" value="1"/>
</dbReference>
<gene>
    <name evidence="9" type="ORF">N0V89_004256</name>
</gene>
<evidence type="ECO:0008006" key="11">
    <source>
        <dbReference type="Google" id="ProtNLM"/>
    </source>
</evidence>
<evidence type="ECO:0000256" key="8">
    <source>
        <dbReference type="SAM" id="Phobius"/>
    </source>
</evidence>
<organism evidence="9 10">
    <name type="scientific">Didymosphaeria variabile</name>
    <dbReference type="NCBI Taxonomy" id="1932322"/>
    <lineage>
        <taxon>Eukaryota</taxon>
        <taxon>Fungi</taxon>
        <taxon>Dikarya</taxon>
        <taxon>Ascomycota</taxon>
        <taxon>Pezizomycotina</taxon>
        <taxon>Dothideomycetes</taxon>
        <taxon>Pleosporomycetidae</taxon>
        <taxon>Pleosporales</taxon>
        <taxon>Massarineae</taxon>
        <taxon>Didymosphaeriaceae</taxon>
        <taxon>Didymosphaeria</taxon>
    </lineage>
</organism>
<dbReference type="InterPro" id="IPR027443">
    <property type="entry name" value="IPNS-like_sf"/>
</dbReference>
<dbReference type="Gene3D" id="2.60.120.330">
    <property type="entry name" value="B-lactam Antibiotic, Isopenicillin N Synthase, Chain"/>
    <property type="match status" value="1"/>
</dbReference>
<evidence type="ECO:0000313" key="10">
    <source>
        <dbReference type="Proteomes" id="UP001140513"/>
    </source>
</evidence>
<protein>
    <recommendedName>
        <fullName evidence="11">Sulphur transport domain-containing protein</fullName>
    </recommendedName>
</protein>
<dbReference type="OrthoDB" id="10254418at2759"/>
<feature type="transmembrane region" description="Helical" evidence="8">
    <location>
        <begin position="76"/>
        <end position="94"/>
    </location>
</feature>
<dbReference type="GO" id="GO:0005886">
    <property type="term" value="C:plasma membrane"/>
    <property type="evidence" value="ECO:0007669"/>
    <property type="project" value="UniProtKB-SubCell"/>
</dbReference>
<evidence type="ECO:0000313" key="9">
    <source>
        <dbReference type="EMBL" id="KAJ4356226.1"/>
    </source>
</evidence>
<keyword evidence="4" id="KW-0997">Cell inner membrane</keyword>
<accession>A0A9W8XRH8</accession>
<dbReference type="SUPFAM" id="SSF51197">
    <property type="entry name" value="Clavaminate synthase-like"/>
    <property type="match status" value="1"/>
</dbReference>
<feature type="transmembrane region" description="Helical" evidence="8">
    <location>
        <begin position="155"/>
        <end position="178"/>
    </location>
</feature>
<dbReference type="InterPro" id="IPR010856">
    <property type="entry name" value="Gig2-like"/>
</dbReference>
<keyword evidence="2" id="KW-0813">Transport</keyword>
<keyword evidence="6 8" id="KW-1133">Transmembrane helix</keyword>